<evidence type="ECO:0000313" key="3">
    <source>
        <dbReference type="Proteomes" id="UP000803844"/>
    </source>
</evidence>
<keyword evidence="1" id="KW-0732">Signal</keyword>
<comment type="caution">
    <text evidence="2">The sequence shown here is derived from an EMBL/GenBank/DDBJ whole genome shotgun (WGS) entry which is preliminary data.</text>
</comment>
<proteinExistence type="predicted"/>
<dbReference type="EMBL" id="MU032345">
    <property type="protein sequence ID" value="KAF3769063.1"/>
    <property type="molecule type" value="Genomic_DNA"/>
</dbReference>
<keyword evidence="3" id="KW-1185">Reference proteome</keyword>
<name>A0A9P4Y940_CRYP1</name>
<dbReference type="OrthoDB" id="5239982at2759"/>
<evidence type="ECO:0008006" key="4">
    <source>
        <dbReference type="Google" id="ProtNLM"/>
    </source>
</evidence>
<reference evidence="2" key="1">
    <citation type="journal article" date="2020" name="Phytopathology">
        <title>Genome sequence of the chestnut blight fungus Cryphonectria parasitica EP155: A fundamental resource for an archetypical invasive plant pathogen.</title>
        <authorList>
            <person name="Crouch J.A."/>
            <person name="Dawe A."/>
            <person name="Aerts A."/>
            <person name="Barry K."/>
            <person name="Churchill A.C.L."/>
            <person name="Grimwood J."/>
            <person name="Hillman B."/>
            <person name="Milgroom M.G."/>
            <person name="Pangilinan J."/>
            <person name="Smith M."/>
            <person name="Salamov A."/>
            <person name="Schmutz J."/>
            <person name="Yadav J."/>
            <person name="Grigoriev I.V."/>
            <person name="Nuss D."/>
        </authorList>
    </citation>
    <scope>NUCLEOTIDE SEQUENCE</scope>
    <source>
        <strain evidence="2">EP155</strain>
    </source>
</reference>
<evidence type="ECO:0000313" key="2">
    <source>
        <dbReference type="EMBL" id="KAF3769063.1"/>
    </source>
</evidence>
<organism evidence="2 3">
    <name type="scientific">Cryphonectria parasitica (strain ATCC 38755 / EP155)</name>
    <dbReference type="NCBI Taxonomy" id="660469"/>
    <lineage>
        <taxon>Eukaryota</taxon>
        <taxon>Fungi</taxon>
        <taxon>Dikarya</taxon>
        <taxon>Ascomycota</taxon>
        <taxon>Pezizomycotina</taxon>
        <taxon>Sordariomycetes</taxon>
        <taxon>Sordariomycetidae</taxon>
        <taxon>Diaporthales</taxon>
        <taxon>Cryphonectriaceae</taxon>
        <taxon>Cryphonectria-Endothia species complex</taxon>
        <taxon>Cryphonectria</taxon>
    </lineage>
</organism>
<dbReference type="AlphaFoldDB" id="A0A9P4Y940"/>
<gene>
    <name evidence="2" type="ORF">M406DRAFT_355143</name>
</gene>
<sequence>MKKAFSILASVVSLAAATPRPAVHDYVIRQPRAAASTDCIPENFTVSNFFAAGSNSTSLDEAYFSYLDPHTGLTTTCELNSTSVDLSAEGSAYANYACDDSLLKFQWGYDEDAGGFLLGVAETICNGTYSTSDSWIPDLICQNCTSGLGVECKLPGNDSYTADFSGIPQPVPA</sequence>
<evidence type="ECO:0000256" key="1">
    <source>
        <dbReference type="SAM" id="SignalP"/>
    </source>
</evidence>
<dbReference type="Proteomes" id="UP000803844">
    <property type="component" value="Unassembled WGS sequence"/>
</dbReference>
<feature type="signal peptide" evidence="1">
    <location>
        <begin position="1"/>
        <end position="17"/>
    </location>
</feature>
<protein>
    <recommendedName>
        <fullName evidence="4">Cyanovirin-N domain-containing protein</fullName>
    </recommendedName>
</protein>
<feature type="chain" id="PRO_5040107018" description="Cyanovirin-N domain-containing protein" evidence="1">
    <location>
        <begin position="18"/>
        <end position="173"/>
    </location>
</feature>
<accession>A0A9P4Y940</accession>
<dbReference type="RefSeq" id="XP_040780024.1">
    <property type="nucleotide sequence ID" value="XM_040923092.1"/>
</dbReference>
<dbReference type="GeneID" id="63840221"/>